<evidence type="ECO:0000313" key="3">
    <source>
        <dbReference type="Proteomes" id="UP000092154"/>
    </source>
</evidence>
<keyword evidence="2" id="KW-0418">Kinase</keyword>
<dbReference type="AlphaFoldDB" id="A0A1B7N514"/>
<dbReference type="CDD" id="cd21037">
    <property type="entry name" value="MLKL_NTD"/>
    <property type="match status" value="1"/>
</dbReference>
<feature type="domain" description="Protein kinase" evidence="1">
    <location>
        <begin position="224"/>
        <end position="498"/>
    </location>
</feature>
<dbReference type="PROSITE" id="PS50011">
    <property type="entry name" value="PROTEIN_KINASE_DOM"/>
    <property type="match status" value="1"/>
</dbReference>
<reference evidence="2 3" key="1">
    <citation type="submission" date="2016-06" db="EMBL/GenBank/DDBJ databases">
        <title>Comparative genomics of the ectomycorrhizal sister species Rhizopogon vinicolor and Rhizopogon vesiculosus (Basidiomycota: Boletales) reveals a divergence of the mating type B locus.</title>
        <authorList>
            <consortium name="DOE Joint Genome Institute"/>
            <person name="Mujic A.B."/>
            <person name="Kuo A."/>
            <person name="Tritt A."/>
            <person name="Lipzen A."/>
            <person name="Chen C."/>
            <person name="Johnson J."/>
            <person name="Sharma A."/>
            <person name="Barry K."/>
            <person name="Grigoriev I.V."/>
            <person name="Spatafora J.W."/>
        </authorList>
    </citation>
    <scope>NUCLEOTIDE SEQUENCE [LARGE SCALE GENOMIC DNA]</scope>
    <source>
        <strain evidence="2 3">AM-OR11-026</strain>
    </source>
</reference>
<dbReference type="Gene3D" id="1.20.930.20">
    <property type="entry name" value="Adaptor protein Cbl, N-terminal domain"/>
    <property type="match status" value="1"/>
</dbReference>
<dbReference type="InterPro" id="IPR011009">
    <property type="entry name" value="Kinase-like_dom_sf"/>
</dbReference>
<accession>A0A1B7N514</accession>
<protein>
    <submittedName>
        <fullName evidence="2">Kinase-like protein</fullName>
    </submittedName>
</protein>
<dbReference type="GO" id="GO:0007166">
    <property type="term" value="P:cell surface receptor signaling pathway"/>
    <property type="evidence" value="ECO:0007669"/>
    <property type="project" value="InterPro"/>
</dbReference>
<dbReference type="STRING" id="1314800.A0A1B7N514"/>
<dbReference type="PANTHER" id="PTHR23257:SF958">
    <property type="entry name" value="SERINE_THREONINE-PROTEIN KINASE WNK4"/>
    <property type="match status" value="1"/>
</dbReference>
<gene>
    <name evidence="2" type="ORF">K503DRAFT_715516</name>
</gene>
<sequence length="499" mass="56125">MTSIVAQALIGAAQTAAQFAPVPWLGAATGVLVALVNMFAKAEANKNSIVQLQDRCLSLMVVIRNEGQILPQDRQIRLCSGVQHALQSILERMEPWCTMHKCKLFVKQDELAGTIQQCYADISDCLVELQITCQLSTHAWQADFELSRARDKEDIRLYLSDIGNKQELIANSQVQQAEELRQIMALMQNNLPGNVPTTDRGMESNLYHIQHSSLSLLPNMHLERGEVKRIGQYAVKGSGVADIWEGYYLNEEKVSIKVLRAVNCKPQTLVRFNREVAIWKRVWEANRGEHILPFYGYCSTDGPYPYIVSPWMVNGTVNEYIKKHPTVDHFALIKSICDGLNVLHTMVPPIVHGDLKASNIVIDINGNPLLSDFGFAKVLEDVTGVNFSMSAGAANSQRWLAPELSRDNAMLTTQTDIFAYGMTILEIMTHEVPWYNIHNTTHVIIKLSKGEMPPRPQDPAVITRGLDDNLWWLTQRCWSTTAEERPSTKEIQELLTLFG</sequence>
<dbReference type="SMART" id="SM00220">
    <property type="entry name" value="S_TKc"/>
    <property type="match status" value="1"/>
</dbReference>
<dbReference type="Pfam" id="PF07714">
    <property type="entry name" value="PK_Tyr_Ser-Thr"/>
    <property type="match status" value="1"/>
</dbReference>
<dbReference type="GO" id="GO:0005524">
    <property type="term" value="F:ATP binding"/>
    <property type="evidence" value="ECO:0007669"/>
    <property type="project" value="InterPro"/>
</dbReference>
<dbReference type="GO" id="GO:0004672">
    <property type="term" value="F:protein kinase activity"/>
    <property type="evidence" value="ECO:0007669"/>
    <property type="project" value="InterPro"/>
</dbReference>
<dbReference type="InterPro" id="IPR036537">
    <property type="entry name" value="Adaptor_Cbl_N_dom_sf"/>
</dbReference>
<dbReference type="InterPro" id="IPR059179">
    <property type="entry name" value="MLKL-like_MCAfunc"/>
</dbReference>
<proteinExistence type="predicted"/>
<dbReference type="InParanoid" id="A0A1B7N514"/>
<dbReference type="EMBL" id="KV448230">
    <property type="protein sequence ID" value="OAX39933.1"/>
    <property type="molecule type" value="Genomic_DNA"/>
</dbReference>
<dbReference type="InterPro" id="IPR001245">
    <property type="entry name" value="Ser-Thr/Tyr_kinase_cat_dom"/>
</dbReference>
<dbReference type="GO" id="GO:0005737">
    <property type="term" value="C:cytoplasm"/>
    <property type="evidence" value="ECO:0007669"/>
    <property type="project" value="TreeGrafter"/>
</dbReference>
<keyword evidence="2" id="KW-0808">Transferase</keyword>
<dbReference type="SUPFAM" id="SSF56112">
    <property type="entry name" value="Protein kinase-like (PK-like)"/>
    <property type="match status" value="1"/>
</dbReference>
<keyword evidence="3" id="KW-1185">Reference proteome</keyword>
<dbReference type="InterPro" id="IPR000719">
    <property type="entry name" value="Prot_kinase_dom"/>
</dbReference>
<evidence type="ECO:0000259" key="1">
    <source>
        <dbReference type="PROSITE" id="PS50011"/>
    </source>
</evidence>
<dbReference type="OrthoDB" id="4062651at2759"/>
<evidence type="ECO:0000313" key="2">
    <source>
        <dbReference type="EMBL" id="OAX39933.1"/>
    </source>
</evidence>
<dbReference type="PANTHER" id="PTHR23257">
    <property type="entry name" value="SERINE-THREONINE PROTEIN KINASE"/>
    <property type="match status" value="1"/>
</dbReference>
<dbReference type="PROSITE" id="PS00108">
    <property type="entry name" value="PROTEIN_KINASE_ST"/>
    <property type="match status" value="1"/>
</dbReference>
<organism evidence="2 3">
    <name type="scientific">Rhizopogon vinicolor AM-OR11-026</name>
    <dbReference type="NCBI Taxonomy" id="1314800"/>
    <lineage>
        <taxon>Eukaryota</taxon>
        <taxon>Fungi</taxon>
        <taxon>Dikarya</taxon>
        <taxon>Basidiomycota</taxon>
        <taxon>Agaricomycotina</taxon>
        <taxon>Agaricomycetes</taxon>
        <taxon>Agaricomycetidae</taxon>
        <taxon>Boletales</taxon>
        <taxon>Suillineae</taxon>
        <taxon>Rhizopogonaceae</taxon>
        <taxon>Rhizopogon</taxon>
    </lineage>
</organism>
<name>A0A1B7N514_9AGAM</name>
<dbReference type="Gene3D" id="1.10.510.10">
    <property type="entry name" value="Transferase(Phosphotransferase) domain 1"/>
    <property type="match status" value="1"/>
</dbReference>
<dbReference type="InterPro" id="IPR050167">
    <property type="entry name" value="Ser_Thr_protein_kinase"/>
</dbReference>
<dbReference type="InterPro" id="IPR008271">
    <property type="entry name" value="Ser/Thr_kinase_AS"/>
</dbReference>
<dbReference type="Proteomes" id="UP000092154">
    <property type="component" value="Unassembled WGS sequence"/>
</dbReference>